<organism evidence="4 5">
    <name type="scientific">Stachybotrys chartarum (strain CBS 109288 / IBT 7711)</name>
    <name type="common">Toxic black mold</name>
    <name type="synonym">Stilbospora chartarum</name>
    <dbReference type="NCBI Taxonomy" id="1280523"/>
    <lineage>
        <taxon>Eukaryota</taxon>
        <taxon>Fungi</taxon>
        <taxon>Dikarya</taxon>
        <taxon>Ascomycota</taxon>
        <taxon>Pezizomycotina</taxon>
        <taxon>Sordariomycetes</taxon>
        <taxon>Hypocreomycetidae</taxon>
        <taxon>Hypocreales</taxon>
        <taxon>Stachybotryaceae</taxon>
        <taxon>Stachybotrys</taxon>
    </lineage>
</organism>
<dbReference type="EMBL" id="KL648731">
    <property type="protein sequence ID" value="KEY64705.1"/>
    <property type="molecule type" value="Genomic_DNA"/>
</dbReference>
<dbReference type="HOGENOM" id="CLU_487514_0_0_1"/>
<feature type="region of interest" description="Disordered" evidence="2">
    <location>
        <begin position="431"/>
        <end position="462"/>
    </location>
</feature>
<keyword evidence="1" id="KW-0862">Zinc</keyword>
<dbReference type="Gene3D" id="3.30.160.60">
    <property type="entry name" value="Classic Zinc Finger"/>
    <property type="match status" value="1"/>
</dbReference>
<feature type="compositionally biased region" description="Low complexity" evidence="2">
    <location>
        <begin position="158"/>
        <end position="168"/>
    </location>
</feature>
<name>A0A084AHC6_STACB</name>
<dbReference type="OrthoDB" id="654211at2759"/>
<feature type="compositionally biased region" description="Basic and acidic residues" evidence="2">
    <location>
        <begin position="505"/>
        <end position="516"/>
    </location>
</feature>
<keyword evidence="5" id="KW-1185">Reference proteome</keyword>
<dbReference type="PROSITE" id="PS50157">
    <property type="entry name" value="ZINC_FINGER_C2H2_2"/>
    <property type="match status" value="1"/>
</dbReference>
<proteinExistence type="predicted"/>
<gene>
    <name evidence="4" type="ORF">S7711_02904</name>
</gene>
<feature type="compositionally biased region" description="Low complexity" evidence="2">
    <location>
        <begin position="431"/>
        <end position="460"/>
    </location>
</feature>
<evidence type="ECO:0000256" key="2">
    <source>
        <dbReference type="SAM" id="MobiDB-lite"/>
    </source>
</evidence>
<feature type="region of interest" description="Disordered" evidence="2">
    <location>
        <begin position="19"/>
        <end position="38"/>
    </location>
</feature>
<accession>A0A084AHC6</accession>
<keyword evidence="1" id="KW-0863">Zinc-finger</keyword>
<feature type="domain" description="C2H2-type" evidence="3">
    <location>
        <begin position="500"/>
        <end position="533"/>
    </location>
</feature>
<dbReference type="Proteomes" id="UP000028045">
    <property type="component" value="Unassembled WGS sequence"/>
</dbReference>
<evidence type="ECO:0000313" key="4">
    <source>
        <dbReference type="EMBL" id="KEY64705.1"/>
    </source>
</evidence>
<feature type="region of interest" description="Disordered" evidence="2">
    <location>
        <begin position="497"/>
        <end position="561"/>
    </location>
</feature>
<keyword evidence="1" id="KW-0479">Metal-binding</keyword>
<evidence type="ECO:0000313" key="5">
    <source>
        <dbReference type="Proteomes" id="UP000028045"/>
    </source>
</evidence>
<dbReference type="InterPro" id="IPR013087">
    <property type="entry name" value="Znf_C2H2_type"/>
</dbReference>
<dbReference type="AlphaFoldDB" id="A0A084AHC6"/>
<protein>
    <recommendedName>
        <fullName evidence="3">C2H2-type domain-containing protein</fullName>
    </recommendedName>
</protein>
<sequence>MAEPTKPLSRARSLNNLLRLSSDDGHEPGSGVEPPDSPTDCPIRNACLLLSNTSSAKVVGIIAVALLLSECKLPLGKSNWSCPFKGCKYYSEHTKEIIQHVSSCAYFSPDVTKIYCNHCLKYKCPPPTSAEVESPGGTSKSAIKKTLRDFTNLFARSRPASRAPSRASGDPESPSPLSNMDRPIMVPPPLPRGEVHGAASVESPRIDETTMQAHGSMKAKATEKLPHTDFSMRHDLRIPPNVCELTADVAVPPHELAASVAFGSDDLVSPNFELFPSSMSANGVFGDSRVTQTSPMEDLSAMDPRYPDWDVLLGDLSPTSPQIESSQLDFNPSMIFQHITPLEIQKQSDAQYVMLRHPSPQRRTATYSVATDPLQLAFQPKDVPLASPRRLSNVPMQQSLSTMPSSNFDTAHHSDKMQAIIQLIDQHTSSSESSRMSLYSPSVAQKTDTSPSSDPSPTDSQVSVLPAYKCPYCEYRPTGIPKYWLVYLNKHISQHTSRKIPCPDCGKEISRKDNLKTHQRNSCPKSRHAGQLAQSSKRNAEGDIGCEDDDGNDSHLVKRIR</sequence>
<dbReference type="GO" id="GO:0008270">
    <property type="term" value="F:zinc ion binding"/>
    <property type="evidence" value="ECO:0007669"/>
    <property type="project" value="UniProtKB-KW"/>
</dbReference>
<reference evidence="4 5" key="1">
    <citation type="journal article" date="2014" name="BMC Genomics">
        <title>Comparative genome sequencing reveals chemotype-specific gene clusters in the toxigenic black mold Stachybotrys.</title>
        <authorList>
            <person name="Semeiks J."/>
            <person name="Borek D."/>
            <person name="Otwinowski Z."/>
            <person name="Grishin N.V."/>
        </authorList>
    </citation>
    <scope>NUCLEOTIDE SEQUENCE [LARGE SCALE GENOMIC DNA]</scope>
    <source>
        <strain evidence="5">CBS 109288 / IBT 7711</strain>
    </source>
</reference>
<feature type="region of interest" description="Disordered" evidence="2">
    <location>
        <begin position="158"/>
        <end position="199"/>
    </location>
</feature>
<evidence type="ECO:0000259" key="3">
    <source>
        <dbReference type="PROSITE" id="PS50157"/>
    </source>
</evidence>
<evidence type="ECO:0000256" key="1">
    <source>
        <dbReference type="PROSITE-ProRule" id="PRU00042"/>
    </source>
</evidence>
<feature type="compositionally biased region" description="Basic and acidic residues" evidence="2">
    <location>
        <begin position="552"/>
        <end position="561"/>
    </location>
</feature>